<name>A0A2L1UFZ9_9BACL</name>
<feature type="domain" description="Glycosyl hydrolase-like 10" evidence="2">
    <location>
        <begin position="21"/>
        <end position="337"/>
    </location>
</feature>
<dbReference type="InterPro" id="IPR052177">
    <property type="entry name" value="Divisome_Glycosyl_Hydrolase"/>
</dbReference>
<accession>A0A2L1UFZ9</accession>
<protein>
    <submittedName>
        <fullName evidence="3">N-acetylmuramoyl-L-alanine amidase</fullName>
    </submittedName>
</protein>
<dbReference type="Pfam" id="PF02638">
    <property type="entry name" value="GHL10"/>
    <property type="match status" value="1"/>
</dbReference>
<dbReference type="SUPFAM" id="SSF51445">
    <property type="entry name" value="(Trans)glycosidases"/>
    <property type="match status" value="1"/>
</dbReference>
<evidence type="ECO:0000259" key="2">
    <source>
        <dbReference type="Pfam" id="PF02638"/>
    </source>
</evidence>
<dbReference type="RefSeq" id="WP_079940192.1">
    <property type="nucleotide sequence ID" value="NZ_CP019655.1"/>
</dbReference>
<dbReference type="PANTHER" id="PTHR43405">
    <property type="entry name" value="GLYCOSYL HYDROLASE DIGH"/>
    <property type="match status" value="1"/>
</dbReference>
<dbReference type="PANTHER" id="PTHR43405:SF1">
    <property type="entry name" value="GLYCOSYL HYDROLASE DIGH"/>
    <property type="match status" value="1"/>
</dbReference>
<evidence type="ECO:0000313" key="3">
    <source>
        <dbReference type="EMBL" id="AVF27192.1"/>
    </source>
</evidence>
<dbReference type="AlphaFoldDB" id="A0A2L1UFZ9"/>
<dbReference type="InterPro" id="IPR003790">
    <property type="entry name" value="GHL10"/>
</dbReference>
<organism evidence="3 4">
    <name type="scientific">Paenibacillus larvae subsp. larvae</name>
    <dbReference type="NCBI Taxonomy" id="147375"/>
    <lineage>
        <taxon>Bacteria</taxon>
        <taxon>Bacillati</taxon>
        <taxon>Bacillota</taxon>
        <taxon>Bacilli</taxon>
        <taxon>Bacillales</taxon>
        <taxon>Paenibacillaceae</taxon>
        <taxon>Paenibacillus</taxon>
    </lineage>
</organism>
<gene>
    <name evidence="3" type="ORF">ERICIII_03065</name>
</gene>
<proteinExistence type="predicted"/>
<dbReference type="GeneID" id="64219612"/>
<dbReference type="EMBL" id="CP019655">
    <property type="protein sequence ID" value="AVF27192.1"/>
    <property type="molecule type" value="Genomic_DNA"/>
</dbReference>
<sequence>MNRAIESSLNGNEGEQNWIRQLRGTWISTVFNIDWPSRKGLPSEQQKQEFIQILDDVKQMGMNAVVVQVRPMADAFYPSEYAPWSEYLTGTQGKSPGYDPLAFMVEEAHKRNLEFHAWFNPYRISTQSSLDKLSANHPARQHPDWVVTYGGRLYFNPGLPEVKQYITNSVLEVVRNYDIDSVHLDDYFYPYPVSGEEFPDDAAFRTYGNGFGSKADWRRDNVNQLVKDLSHEIKWAKTYVKFGISPFGVWRNKSSDPNGSDTRALSSYEAQFADTRKWVKEEWLDYIAPQVYWSFDFSAAQYNKVTDWWIEQTQGKNVHLYIGHAAYKVGDDKDPAWNNPDEIPNQIKYNTERFNQVKGSVFFSYKDLKSNRLGIRDRLIQDLYRCPALIPAMPWIEAMNRTLQLTDWQWKQLYDNMGEAWNAGKFTDWGWMVKIENHTLTVDEFAWLNNHILANSL</sequence>
<reference evidence="4" key="1">
    <citation type="submission" date="2017-02" db="EMBL/GenBank/DDBJ databases">
        <title>Delineation of Paenibacillus larvae strains originating from foulbrood outbreaks.</title>
        <authorList>
            <person name="Beims H."/>
            <person name="Bunk B."/>
            <person name="Sproeer C."/>
            <person name="Mohr K.I."/>
            <person name="Pradella S."/>
            <person name="Guenther G."/>
            <person name="Rohde M."/>
            <person name="von der Ohe W."/>
            <person name="Steinert M."/>
        </authorList>
    </citation>
    <scope>NUCLEOTIDE SEQUENCE [LARGE SCALE GENOMIC DNA]</scope>
    <source>
        <strain evidence="4">Eric_III</strain>
    </source>
</reference>
<keyword evidence="1" id="KW-0732">Signal</keyword>
<dbReference type="Proteomes" id="UP000239833">
    <property type="component" value="Chromosome"/>
</dbReference>
<evidence type="ECO:0000313" key="4">
    <source>
        <dbReference type="Proteomes" id="UP000239833"/>
    </source>
</evidence>
<dbReference type="Gene3D" id="3.20.20.80">
    <property type="entry name" value="Glycosidases"/>
    <property type="match status" value="1"/>
</dbReference>
<evidence type="ECO:0000256" key="1">
    <source>
        <dbReference type="ARBA" id="ARBA00022729"/>
    </source>
</evidence>
<dbReference type="InterPro" id="IPR017853">
    <property type="entry name" value="GH"/>
</dbReference>